<dbReference type="Pfam" id="PF13359">
    <property type="entry name" value="DDE_Tnp_4"/>
    <property type="match status" value="1"/>
</dbReference>
<dbReference type="EMBL" id="CAJOBC010088496">
    <property type="protein sequence ID" value="CAF4369407.1"/>
    <property type="molecule type" value="Genomic_DNA"/>
</dbReference>
<evidence type="ECO:0000256" key="6">
    <source>
        <dbReference type="ARBA" id="ARBA00022801"/>
    </source>
</evidence>
<evidence type="ECO:0000256" key="1">
    <source>
        <dbReference type="ARBA" id="ARBA00001968"/>
    </source>
</evidence>
<dbReference type="GO" id="GO:0005634">
    <property type="term" value="C:nucleus"/>
    <property type="evidence" value="ECO:0007669"/>
    <property type="project" value="UniProtKB-SubCell"/>
</dbReference>
<sequence length="237" mass="27618">MNFANVHSFFHKFIPFPHTPDEIRDTIKEFEDNDGYPMCLGCVDGTHIDIQPPEGEETDYYNYKKFHSIVLLAVVDASLRFTYVNVGAPDRCNDAHLFNHSSLSTFLQQPLFSNIKTNIHQTPCYVRSQRPNMPHYQANFNYRLSRTGSAIERAFGQLKNRFRMAHKKIEFSIKNIDNIIKTICVLHNFCVNTHDNVETEWTINEPRYRKPLCNNATNNATRMRHALAIHFEQNPLV</sequence>
<comment type="similarity">
    <text evidence="3">Belongs to the HARBI1 family.</text>
</comment>
<dbReference type="InterPro" id="IPR045249">
    <property type="entry name" value="HARBI1-like"/>
</dbReference>
<comment type="caution">
    <text evidence="10">The sequence shown here is derived from an EMBL/GenBank/DDBJ whole genome shotgun (WGS) entry which is preliminary data.</text>
</comment>
<dbReference type="AlphaFoldDB" id="A0A815TWP2"/>
<protein>
    <recommendedName>
        <fullName evidence="8">DDE Tnp4 domain-containing protein</fullName>
    </recommendedName>
</protein>
<keyword evidence="7" id="KW-0539">Nucleus</keyword>
<comment type="subcellular location">
    <subcellularLocation>
        <location evidence="2">Nucleus</location>
    </subcellularLocation>
</comment>
<dbReference type="Proteomes" id="UP000663829">
    <property type="component" value="Unassembled WGS sequence"/>
</dbReference>
<dbReference type="InterPro" id="IPR027806">
    <property type="entry name" value="HARBI1_dom"/>
</dbReference>
<evidence type="ECO:0000256" key="5">
    <source>
        <dbReference type="ARBA" id="ARBA00022723"/>
    </source>
</evidence>
<dbReference type="EMBL" id="CAJNOK010022264">
    <property type="protein sequence ID" value="CAF1345357.1"/>
    <property type="molecule type" value="Genomic_DNA"/>
</dbReference>
<dbReference type="OrthoDB" id="10061326at2759"/>
<dbReference type="Proteomes" id="UP000677228">
    <property type="component" value="Unassembled WGS sequence"/>
</dbReference>
<dbReference type="GO" id="GO:0004518">
    <property type="term" value="F:nuclease activity"/>
    <property type="evidence" value="ECO:0007669"/>
    <property type="project" value="UniProtKB-KW"/>
</dbReference>
<evidence type="ECO:0000313" key="12">
    <source>
        <dbReference type="EMBL" id="CAF4369407.1"/>
    </source>
</evidence>
<evidence type="ECO:0000256" key="4">
    <source>
        <dbReference type="ARBA" id="ARBA00022722"/>
    </source>
</evidence>
<dbReference type="PANTHER" id="PTHR22930">
    <property type="match status" value="1"/>
</dbReference>
<evidence type="ECO:0000313" key="10">
    <source>
        <dbReference type="EMBL" id="CAF1508483.1"/>
    </source>
</evidence>
<keyword evidence="5" id="KW-0479">Metal-binding</keyword>
<dbReference type="GO" id="GO:0046872">
    <property type="term" value="F:metal ion binding"/>
    <property type="evidence" value="ECO:0007669"/>
    <property type="project" value="UniProtKB-KW"/>
</dbReference>
<evidence type="ECO:0000313" key="11">
    <source>
        <dbReference type="EMBL" id="CAF4156465.1"/>
    </source>
</evidence>
<evidence type="ECO:0000313" key="9">
    <source>
        <dbReference type="EMBL" id="CAF1345357.1"/>
    </source>
</evidence>
<dbReference type="Proteomes" id="UP000681722">
    <property type="component" value="Unassembled WGS sequence"/>
</dbReference>
<keyword evidence="4" id="KW-0540">Nuclease</keyword>
<organism evidence="10 13">
    <name type="scientific">Didymodactylos carnosus</name>
    <dbReference type="NCBI Taxonomy" id="1234261"/>
    <lineage>
        <taxon>Eukaryota</taxon>
        <taxon>Metazoa</taxon>
        <taxon>Spiralia</taxon>
        <taxon>Gnathifera</taxon>
        <taxon>Rotifera</taxon>
        <taxon>Eurotatoria</taxon>
        <taxon>Bdelloidea</taxon>
        <taxon>Philodinida</taxon>
        <taxon>Philodinidae</taxon>
        <taxon>Didymodactylos</taxon>
    </lineage>
</organism>
<evidence type="ECO:0000256" key="2">
    <source>
        <dbReference type="ARBA" id="ARBA00004123"/>
    </source>
</evidence>
<accession>A0A815TWP2</accession>
<evidence type="ECO:0000256" key="3">
    <source>
        <dbReference type="ARBA" id="ARBA00006958"/>
    </source>
</evidence>
<proteinExistence type="inferred from homology"/>
<feature type="domain" description="DDE Tnp4" evidence="8">
    <location>
        <begin position="43"/>
        <end position="188"/>
    </location>
</feature>
<dbReference type="PANTHER" id="PTHR22930:SF85">
    <property type="entry name" value="GH03217P-RELATED"/>
    <property type="match status" value="1"/>
</dbReference>
<evidence type="ECO:0000313" key="13">
    <source>
        <dbReference type="Proteomes" id="UP000663829"/>
    </source>
</evidence>
<comment type="cofactor">
    <cofactor evidence="1">
        <name>a divalent metal cation</name>
        <dbReference type="ChEBI" id="CHEBI:60240"/>
    </cofactor>
</comment>
<gene>
    <name evidence="10" type="ORF">GPM918_LOCUS37003</name>
    <name evidence="9" type="ORF">OVA965_LOCUS30539</name>
    <name evidence="12" type="ORF">SRO942_LOCUS37757</name>
    <name evidence="11" type="ORF">TMI583_LOCUS31351</name>
</gene>
<reference evidence="10" key="1">
    <citation type="submission" date="2021-02" db="EMBL/GenBank/DDBJ databases">
        <authorList>
            <person name="Nowell W R."/>
        </authorList>
    </citation>
    <scope>NUCLEOTIDE SEQUENCE</scope>
</reference>
<name>A0A815TWP2_9BILA</name>
<dbReference type="EMBL" id="CAJNOQ010022965">
    <property type="protein sequence ID" value="CAF1508483.1"/>
    <property type="molecule type" value="Genomic_DNA"/>
</dbReference>
<evidence type="ECO:0000256" key="7">
    <source>
        <dbReference type="ARBA" id="ARBA00023242"/>
    </source>
</evidence>
<dbReference type="EMBL" id="CAJOBA010043906">
    <property type="protein sequence ID" value="CAF4156465.1"/>
    <property type="molecule type" value="Genomic_DNA"/>
</dbReference>
<keyword evidence="13" id="KW-1185">Reference proteome</keyword>
<dbReference type="Proteomes" id="UP000682733">
    <property type="component" value="Unassembled WGS sequence"/>
</dbReference>
<keyword evidence="6" id="KW-0378">Hydrolase</keyword>
<dbReference type="GO" id="GO:0016787">
    <property type="term" value="F:hydrolase activity"/>
    <property type="evidence" value="ECO:0007669"/>
    <property type="project" value="UniProtKB-KW"/>
</dbReference>
<evidence type="ECO:0000259" key="8">
    <source>
        <dbReference type="Pfam" id="PF13359"/>
    </source>
</evidence>